<organism evidence="3 4">
    <name type="scientific">Gopherus agassizii</name>
    <name type="common">Agassiz's desert tortoise</name>
    <dbReference type="NCBI Taxonomy" id="38772"/>
    <lineage>
        <taxon>Eukaryota</taxon>
        <taxon>Metazoa</taxon>
        <taxon>Chordata</taxon>
        <taxon>Craniata</taxon>
        <taxon>Vertebrata</taxon>
        <taxon>Euteleostomi</taxon>
        <taxon>Archelosauria</taxon>
        <taxon>Testudinata</taxon>
        <taxon>Testudines</taxon>
        <taxon>Cryptodira</taxon>
        <taxon>Durocryptodira</taxon>
        <taxon>Testudinoidea</taxon>
        <taxon>Testudinidae</taxon>
        <taxon>Gopherus</taxon>
    </lineage>
</organism>
<keyword evidence="4" id="KW-1185">Reference proteome</keyword>
<dbReference type="GO" id="GO:0005200">
    <property type="term" value="F:structural constituent of cytoskeleton"/>
    <property type="evidence" value="ECO:0007669"/>
    <property type="project" value="InterPro"/>
</dbReference>
<dbReference type="PANTHER" id="PTHR31203">
    <property type="entry name" value="BETA-KERATIN-RELATED PROTEIN-RELATED"/>
    <property type="match status" value="1"/>
</dbReference>
<evidence type="ECO:0000256" key="2">
    <source>
        <dbReference type="ARBA" id="ARBA00022744"/>
    </source>
</evidence>
<dbReference type="InterPro" id="IPR003461">
    <property type="entry name" value="Keratin"/>
</dbReference>
<evidence type="ECO:0000313" key="4">
    <source>
        <dbReference type="Proteomes" id="UP000291020"/>
    </source>
</evidence>
<dbReference type="GO" id="GO:0005882">
    <property type="term" value="C:intermediate filament"/>
    <property type="evidence" value="ECO:0007669"/>
    <property type="project" value="UniProtKB-KW"/>
</dbReference>
<proteinExistence type="inferred from homology"/>
<dbReference type="Ensembl" id="ENSGAGT00000014237.1">
    <property type="protein sequence ID" value="ENSGAGP00000012443.1"/>
    <property type="gene ID" value="ENSGAGG00000009545.1"/>
</dbReference>
<evidence type="ECO:0008006" key="5">
    <source>
        <dbReference type="Google" id="ProtNLM"/>
    </source>
</evidence>
<dbReference type="PANTHER" id="PTHR31203:SF1">
    <property type="entry name" value="BETA-KERATIN-RELATED PROTEIN-RELATED"/>
    <property type="match status" value="1"/>
</dbReference>
<protein>
    <recommendedName>
        <fullName evidence="5">Keratin</fullName>
    </recommendedName>
</protein>
<evidence type="ECO:0000256" key="1">
    <source>
        <dbReference type="ARBA" id="ARBA00008702"/>
    </source>
</evidence>
<dbReference type="Pfam" id="PF02422">
    <property type="entry name" value="Keratin"/>
    <property type="match status" value="1"/>
</dbReference>
<sequence length="121" mass="13039">MSFYGDLARSRCYPPCEGTCQQPAAHVCTDEPCITSCGDSRAVVNPPPVSVILPGPILSTFPQDTIVGSTLPALPYGAGGSFGGGVWLWWCIWECIWGWFSGYGRRYGRSYSSRFGSCGPC</sequence>
<reference evidence="4" key="1">
    <citation type="journal article" date="2017" name="PLoS ONE">
        <title>The Agassiz's desert tortoise genome provides a resource for the conservation of a threatened species.</title>
        <authorList>
            <person name="Tollis M."/>
            <person name="DeNardo D.F."/>
            <person name="Cornelius J.A."/>
            <person name="Dolby G.A."/>
            <person name="Edwards T."/>
            <person name="Henen B.T."/>
            <person name="Karl A.E."/>
            <person name="Murphy R.W."/>
            <person name="Kusumi K."/>
        </authorList>
    </citation>
    <scope>NUCLEOTIDE SEQUENCE [LARGE SCALE GENOMIC DNA]</scope>
</reference>
<accession>A0A452HCE3</accession>
<keyword evidence="2" id="KW-0416">Keratin</keyword>
<name>A0A452HCE3_9SAUR</name>
<dbReference type="Proteomes" id="UP000291020">
    <property type="component" value="Unassembled WGS sequence"/>
</dbReference>
<dbReference type="AlphaFoldDB" id="A0A452HCE3"/>
<comment type="similarity">
    <text evidence="1">Belongs to the avian keratin family.</text>
</comment>
<evidence type="ECO:0000313" key="3">
    <source>
        <dbReference type="Ensembl" id="ENSGAGP00000012443.1"/>
    </source>
</evidence>
<reference evidence="3" key="3">
    <citation type="submission" date="2025-09" db="UniProtKB">
        <authorList>
            <consortium name="Ensembl"/>
        </authorList>
    </citation>
    <scope>IDENTIFICATION</scope>
</reference>
<reference evidence="3" key="2">
    <citation type="submission" date="2025-08" db="UniProtKB">
        <authorList>
            <consortium name="Ensembl"/>
        </authorList>
    </citation>
    <scope>IDENTIFICATION</scope>
</reference>
<dbReference type="STRING" id="38772.ENSGAGP00000012443"/>